<dbReference type="AlphaFoldDB" id="A0A914CNI8"/>
<dbReference type="WBParaSite" id="ACRNAN_scaffold12237.g9190.t1">
    <property type="protein sequence ID" value="ACRNAN_scaffold12237.g9190.t1"/>
    <property type="gene ID" value="ACRNAN_scaffold12237.g9190"/>
</dbReference>
<proteinExistence type="predicted"/>
<organism evidence="2 3">
    <name type="scientific">Acrobeloides nanus</name>
    <dbReference type="NCBI Taxonomy" id="290746"/>
    <lineage>
        <taxon>Eukaryota</taxon>
        <taxon>Metazoa</taxon>
        <taxon>Ecdysozoa</taxon>
        <taxon>Nematoda</taxon>
        <taxon>Chromadorea</taxon>
        <taxon>Rhabditida</taxon>
        <taxon>Tylenchina</taxon>
        <taxon>Cephalobomorpha</taxon>
        <taxon>Cephaloboidea</taxon>
        <taxon>Cephalobidae</taxon>
        <taxon>Acrobeloides</taxon>
    </lineage>
</organism>
<protein>
    <submittedName>
        <fullName evidence="3">Uncharacterized protein</fullName>
    </submittedName>
</protein>
<reference evidence="3" key="1">
    <citation type="submission" date="2022-11" db="UniProtKB">
        <authorList>
            <consortium name="WormBaseParasite"/>
        </authorList>
    </citation>
    <scope>IDENTIFICATION</scope>
</reference>
<feature type="region of interest" description="Disordered" evidence="1">
    <location>
        <begin position="1"/>
        <end position="21"/>
    </location>
</feature>
<sequence>MNEEQRNVNETEAKVEGPLKQPLTQEVIANNPGQEMTEVAEEKAIRLQIAICSLCRNTMIPIFYQKEADLLKKDTKKLFEMVLTYKKLFENIEKIEQPRDEGELAYNMYQNSM</sequence>
<evidence type="ECO:0000256" key="1">
    <source>
        <dbReference type="SAM" id="MobiDB-lite"/>
    </source>
</evidence>
<evidence type="ECO:0000313" key="3">
    <source>
        <dbReference type="WBParaSite" id="ACRNAN_scaffold12237.g9190.t1"/>
    </source>
</evidence>
<name>A0A914CNI8_9BILA</name>
<accession>A0A914CNI8</accession>
<evidence type="ECO:0000313" key="2">
    <source>
        <dbReference type="Proteomes" id="UP000887540"/>
    </source>
</evidence>
<feature type="compositionally biased region" description="Basic and acidic residues" evidence="1">
    <location>
        <begin position="1"/>
        <end position="17"/>
    </location>
</feature>
<dbReference type="Proteomes" id="UP000887540">
    <property type="component" value="Unplaced"/>
</dbReference>
<keyword evidence="2" id="KW-1185">Reference proteome</keyword>